<organism evidence="2 3">
    <name type="scientific">Candidatus Neomicrothrix subdominans</name>
    <dbReference type="NCBI Taxonomy" id="2954438"/>
    <lineage>
        <taxon>Bacteria</taxon>
        <taxon>Bacillati</taxon>
        <taxon>Actinomycetota</taxon>
        <taxon>Acidimicrobiia</taxon>
        <taxon>Acidimicrobiales</taxon>
        <taxon>Microthrixaceae</taxon>
        <taxon>Candidatus Neomicrothrix</taxon>
    </lineage>
</organism>
<feature type="region of interest" description="Disordered" evidence="1">
    <location>
        <begin position="62"/>
        <end position="83"/>
    </location>
</feature>
<evidence type="ECO:0000313" key="2">
    <source>
        <dbReference type="EMBL" id="MBK9298827.1"/>
    </source>
</evidence>
<dbReference type="Proteomes" id="UP000727993">
    <property type="component" value="Unassembled WGS sequence"/>
</dbReference>
<proteinExistence type="predicted"/>
<comment type="caution">
    <text evidence="2">The sequence shown here is derived from an EMBL/GenBank/DDBJ whole genome shotgun (WGS) entry which is preliminary data.</text>
</comment>
<evidence type="ECO:0000256" key="1">
    <source>
        <dbReference type="SAM" id="MobiDB-lite"/>
    </source>
</evidence>
<feature type="compositionally biased region" description="Polar residues" evidence="1">
    <location>
        <begin position="74"/>
        <end position="83"/>
    </location>
</feature>
<dbReference type="AlphaFoldDB" id="A0A936TG78"/>
<dbReference type="EMBL" id="JADJZA010000010">
    <property type="protein sequence ID" value="MBK9298827.1"/>
    <property type="molecule type" value="Genomic_DNA"/>
</dbReference>
<protein>
    <submittedName>
        <fullName evidence="2">Uncharacterized protein</fullName>
    </submittedName>
</protein>
<reference evidence="2 3" key="1">
    <citation type="submission" date="2020-10" db="EMBL/GenBank/DDBJ databases">
        <title>Connecting structure to function with the recovery of over 1000 high-quality activated sludge metagenome-assembled genomes encoding full-length rRNA genes using long-read sequencing.</title>
        <authorList>
            <person name="Singleton C.M."/>
            <person name="Petriglieri F."/>
            <person name="Kristensen J.M."/>
            <person name="Kirkegaard R.H."/>
            <person name="Michaelsen T.Y."/>
            <person name="Andersen M.H."/>
            <person name="Karst S.M."/>
            <person name="Dueholm M.S."/>
            <person name="Nielsen P.H."/>
            <person name="Albertsen M."/>
        </authorList>
    </citation>
    <scope>NUCLEOTIDE SEQUENCE [LARGE SCALE GENOMIC DNA]</scope>
    <source>
        <strain evidence="2">Lyne_18-Q3-R50-59_MAXAC.006</strain>
    </source>
</reference>
<sequence length="83" mass="8726">MSETGDRAGAVAPAQEAVDLRRAQAAENRACSPDLAAALHTLANRSSATVYRTGAVAPAQEAVDLSGLKRPRTGPTNPTWQRR</sequence>
<accession>A0A936TG78</accession>
<name>A0A936TG78_9ACTN</name>
<gene>
    <name evidence="2" type="ORF">IPN02_18750</name>
</gene>
<evidence type="ECO:0000313" key="3">
    <source>
        <dbReference type="Proteomes" id="UP000727993"/>
    </source>
</evidence>